<organism evidence="9 10">
    <name type="scientific">Aureobasidium pullulans</name>
    <name type="common">Black yeast</name>
    <name type="synonym">Pullularia pullulans</name>
    <dbReference type="NCBI Taxonomy" id="5580"/>
    <lineage>
        <taxon>Eukaryota</taxon>
        <taxon>Fungi</taxon>
        <taxon>Dikarya</taxon>
        <taxon>Ascomycota</taxon>
        <taxon>Pezizomycotina</taxon>
        <taxon>Dothideomycetes</taxon>
        <taxon>Dothideomycetidae</taxon>
        <taxon>Dothideales</taxon>
        <taxon>Saccotheciaceae</taxon>
        <taxon>Aureobasidium</taxon>
    </lineage>
</organism>
<dbReference type="GO" id="GO:0043138">
    <property type="term" value="F:3'-5' DNA helicase activity"/>
    <property type="evidence" value="ECO:0007669"/>
    <property type="project" value="UniProtKB-EC"/>
</dbReference>
<dbReference type="GO" id="GO:0005524">
    <property type="term" value="F:ATP binding"/>
    <property type="evidence" value="ECO:0007669"/>
    <property type="project" value="UniProtKB-KW"/>
</dbReference>
<evidence type="ECO:0000256" key="5">
    <source>
        <dbReference type="ARBA" id="ARBA00034808"/>
    </source>
</evidence>
<feature type="region of interest" description="Disordered" evidence="6">
    <location>
        <begin position="786"/>
        <end position="806"/>
    </location>
</feature>
<dbReference type="GO" id="GO:0005737">
    <property type="term" value="C:cytoplasm"/>
    <property type="evidence" value="ECO:0007669"/>
    <property type="project" value="TreeGrafter"/>
</dbReference>
<evidence type="ECO:0000259" key="7">
    <source>
        <dbReference type="PROSITE" id="PS51192"/>
    </source>
</evidence>
<feature type="compositionally biased region" description="Polar residues" evidence="6">
    <location>
        <begin position="870"/>
        <end position="883"/>
    </location>
</feature>
<dbReference type="Pfam" id="PF00270">
    <property type="entry name" value="DEAD"/>
    <property type="match status" value="1"/>
</dbReference>
<evidence type="ECO:0000259" key="8">
    <source>
        <dbReference type="PROSITE" id="PS51194"/>
    </source>
</evidence>
<evidence type="ECO:0000256" key="2">
    <source>
        <dbReference type="ARBA" id="ARBA00022741"/>
    </source>
</evidence>
<sequence>MQNAAISDGEALETGLKITTENASRFLEYHEAFRILIYHAKDVALPPPLGQPFPALGKPQQAFICREAECQHISTNRDGIRIHCNKQHGWKSSTEEREHWNSVWVQTFFKSAGLQRYFTVLHDEEEDVDGQADGVETALQTTSAIEGGTRGVIENADVETIVTDWKKQEEKLNEELEVADAETAKTDHTLWFKKTGWAEHIAGCTLRHLSEASRLPDRDEHTLKKAVELNSALLERCVAGRFRESIEEDWNPKSQQQALLEFYESLIFQHVRGDTFKSAILQFLAVLGINEETRRLREANDFSYMLAGMVYCMRVIAAEIILPSEEREDQDDEDDERFKQTRDNFLADGTYSVMSKALSILAYGKSIAMNHSNAGSVSWSTDRTEMSYKGRPISVARLGAMIRGVIDEAERKLWEDLMWTTTQEERFEIPLEKLQDDVTWTRRGVSFVDNANNGLQNKQEWMVKRALSAAGGKRMWKQGVWSRVEVQKYLRKLDRFRELLLFCVHVTGGQPARGTEITTIRFRNGFQQDRNVFAIQGHMVFITRYHKSQSQFDKPKVIPRFLPWRVGQMMAVYLAYVQPFQQYLTVKIKGFGRTDHIWANEYGPWGTDRLTKIIDRESSKRLGTRLTTLEYRHVAIGLGREKIGEQFSRGYVEETTEVEEPEIDEDDPLEISAGRGGEVGAKRYGVSLDVIKHLSSRSIDTFRPLSQKWHEFLGLASYRSRGQKHRMPSSSDSGSVYVRPQAPGWRADAAIANNGVRGWGTAIGMLREQSGGQALAGEGSHSGWYFGGHGSGSEQGRHSQDYRQTTSIPSLRPEGELLQDQRTASQTTPVLQQGGRFLPQFTPQFVPQSATPFAPVQQWVNQHTGQQHTPQIASESDNRTPGTMAQLKDSPLFNRSTAPSAINYGSSGRVVSEDELMRAMQRVLRRDNIDFRSEEQREALYTIVSGNQTTPLVVVLPTGGGKSLLFMAPACLNDPGVTIVVVPYRALLDNLLKTAKDARIDCIEYRPGEQNPAALVFVSADFAGGSQFLSYAQLLSVKGVLRRVFVDESHLTFTASDWRPKLTEVRAVRGLRVPTILLTATLPVLLEFELETSMAAQMARYIRASTTRIKTRYIVQRCKPGKLEEQALELCERTKKHLGLQKGVVYSRSRDQCERLARELKCAYYHAGAADNEERLKAWLEGGGLIVATSALGTGVDFPGIVFTLHVDTPYGMIDFAQESGRAGRAGEDVDSVVLVEEGKAERRLASGKAAVDESIICEFVTTAGCRRRVIGLYLDNKETGCADDSSVANCDRCGEGTTAIERVHTKRATERQTVEETLDEVAGGCVFCFVDSTEEAGIDWSHSPEDCEKAVGGKRRSLDERFRGMIRFEEGTHSCFRCGFSQKLCRTGADEQGECQWPNTAAAILRGIPSTRQGIAIAENAGFDGETGNAKEYAKWLGSRHRRRVWGELMSNANAVIIDFIVWRAQARKEAGAEGVQLERVVDLIADVDTDEQSASASFTVEEEDAPVQCEKRRRLGKRTVERTAGEGGGIRGHRTIAQAADEATAKAIRLWQNGCIVCRAKGRRARLQHEWETCRIDADATEAVREGVEFLGNIRAPFRRRGFRCWARGEGCRCTIEGRQGGCSGGDTIGKAVGALLFVGNREIREWVEEQEAFARSIETGEEITFALEELLSKKGSFDGVQQVGRDSFIARWAV</sequence>
<evidence type="ECO:0000256" key="4">
    <source>
        <dbReference type="ARBA" id="ARBA00034617"/>
    </source>
</evidence>
<evidence type="ECO:0000313" key="9">
    <source>
        <dbReference type="EMBL" id="TIA30043.1"/>
    </source>
</evidence>
<dbReference type="SMART" id="SM00487">
    <property type="entry name" value="DEXDc"/>
    <property type="match status" value="1"/>
</dbReference>
<dbReference type="SUPFAM" id="SSF52540">
    <property type="entry name" value="P-loop containing nucleoside triphosphate hydrolases"/>
    <property type="match status" value="1"/>
</dbReference>
<comment type="caution">
    <text evidence="9">The sequence shown here is derived from an EMBL/GenBank/DDBJ whole genome shotgun (WGS) entry which is preliminary data.</text>
</comment>
<gene>
    <name evidence="9" type="ORF">D6C78_09844</name>
</gene>
<comment type="similarity">
    <text evidence="1">Belongs to the helicase family. RecQ subfamily.</text>
</comment>
<dbReference type="EMBL" id="QZBZ01000386">
    <property type="protein sequence ID" value="TIA30043.1"/>
    <property type="molecule type" value="Genomic_DNA"/>
</dbReference>
<feature type="region of interest" description="Disordered" evidence="6">
    <location>
        <begin position="870"/>
        <end position="890"/>
    </location>
</feature>
<name>A0A4T0B8U6_AURPU</name>
<feature type="domain" description="Helicase C-terminal" evidence="8">
    <location>
        <begin position="1122"/>
        <end position="1268"/>
    </location>
</feature>
<protein>
    <recommendedName>
        <fullName evidence="5">DNA 3'-5' helicase</fullName>
        <ecNumber evidence="5">5.6.2.4</ecNumber>
    </recommendedName>
</protein>
<dbReference type="EC" id="5.6.2.4" evidence="5"/>
<dbReference type="SMART" id="SM00490">
    <property type="entry name" value="HELICc"/>
    <property type="match status" value="1"/>
</dbReference>
<dbReference type="GO" id="GO:0003676">
    <property type="term" value="F:nucleic acid binding"/>
    <property type="evidence" value="ECO:0007669"/>
    <property type="project" value="InterPro"/>
</dbReference>
<comment type="catalytic activity">
    <reaction evidence="4">
        <text>Couples ATP hydrolysis with the unwinding of duplex DNA by translocating in the 3'-5' direction.</text>
        <dbReference type="EC" id="5.6.2.4"/>
    </reaction>
</comment>
<dbReference type="InterPro" id="IPR011545">
    <property type="entry name" value="DEAD/DEAH_box_helicase_dom"/>
</dbReference>
<dbReference type="InterPro" id="IPR001650">
    <property type="entry name" value="Helicase_C-like"/>
</dbReference>
<dbReference type="InterPro" id="IPR027417">
    <property type="entry name" value="P-loop_NTPase"/>
</dbReference>
<evidence type="ECO:0000256" key="3">
    <source>
        <dbReference type="ARBA" id="ARBA00022840"/>
    </source>
</evidence>
<evidence type="ECO:0000256" key="6">
    <source>
        <dbReference type="SAM" id="MobiDB-lite"/>
    </source>
</evidence>
<dbReference type="PROSITE" id="PS51194">
    <property type="entry name" value="HELICASE_CTER"/>
    <property type="match status" value="1"/>
</dbReference>
<dbReference type="Gene3D" id="3.40.50.300">
    <property type="entry name" value="P-loop containing nucleotide triphosphate hydrolases"/>
    <property type="match status" value="2"/>
</dbReference>
<evidence type="ECO:0000313" key="10">
    <source>
        <dbReference type="Proteomes" id="UP000308724"/>
    </source>
</evidence>
<dbReference type="GO" id="GO:0009378">
    <property type="term" value="F:four-way junction helicase activity"/>
    <property type="evidence" value="ECO:0007669"/>
    <property type="project" value="TreeGrafter"/>
</dbReference>
<dbReference type="GO" id="GO:0000724">
    <property type="term" value="P:double-strand break repair via homologous recombination"/>
    <property type="evidence" value="ECO:0007669"/>
    <property type="project" value="TreeGrafter"/>
</dbReference>
<dbReference type="PROSITE" id="PS51192">
    <property type="entry name" value="HELICASE_ATP_BIND_1"/>
    <property type="match status" value="1"/>
</dbReference>
<dbReference type="Proteomes" id="UP000308724">
    <property type="component" value="Unassembled WGS sequence"/>
</dbReference>
<proteinExistence type="inferred from homology"/>
<reference evidence="9 10" key="1">
    <citation type="submission" date="2018-10" db="EMBL/GenBank/DDBJ databases">
        <title>Fifty Aureobasidium pullulans genomes reveal a recombining polyextremotolerant generalist.</title>
        <authorList>
            <person name="Gostincar C."/>
            <person name="Turk M."/>
            <person name="Zajc J."/>
            <person name="Gunde-Cimerman N."/>
        </authorList>
    </citation>
    <scope>NUCLEOTIDE SEQUENCE [LARGE SCALE GENOMIC DNA]</scope>
    <source>
        <strain evidence="9 10">EXF-1645</strain>
    </source>
</reference>
<evidence type="ECO:0000256" key="1">
    <source>
        <dbReference type="ARBA" id="ARBA00005446"/>
    </source>
</evidence>
<dbReference type="PANTHER" id="PTHR13710">
    <property type="entry name" value="DNA HELICASE RECQ FAMILY MEMBER"/>
    <property type="match status" value="1"/>
</dbReference>
<dbReference type="PANTHER" id="PTHR13710:SF154">
    <property type="entry name" value="RECQ HELICASE, PUTATIVE (AFU_ORTHOLOGUE AFUA_6G14720)-RELATED"/>
    <property type="match status" value="1"/>
</dbReference>
<dbReference type="GO" id="GO:0005694">
    <property type="term" value="C:chromosome"/>
    <property type="evidence" value="ECO:0007669"/>
    <property type="project" value="TreeGrafter"/>
</dbReference>
<accession>A0A4T0B8U6</accession>
<dbReference type="InterPro" id="IPR014001">
    <property type="entry name" value="Helicase_ATP-bd"/>
</dbReference>
<keyword evidence="2" id="KW-0547">Nucleotide-binding</keyword>
<feature type="domain" description="Helicase ATP-binding" evidence="7">
    <location>
        <begin position="943"/>
        <end position="1100"/>
    </location>
</feature>
<keyword evidence="3" id="KW-0067">ATP-binding</keyword>
<dbReference type="Pfam" id="PF00271">
    <property type="entry name" value="Helicase_C"/>
    <property type="match status" value="1"/>
</dbReference>